<evidence type="ECO:0000313" key="2">
    <source>
        <dbReference type="Proteomes" id="UP000502996"/>
    </source>
</evidence>
<accession>A0A6G6WIH8</accession>
<keyword evidence="2" id="KW-1185">Reference proteome</keyword>
<dbReference type="RefSeq" id="WP_165237407.1">
    <property type="nucleotide sequence ID" value="NZ_CP049257.1"/>
</dbReference>
<protein>
    <submittedName>
        <fullName evidence="1">Uncharacterized protein</fullName>
    </submittedName>
</protein>
<organism evidence="1 2">
    <name type="scientific">Nocardioides anomalus</name>
    <dbReference type="NCBI Taxonomy" id="2712223"/>
    <lineage>
        <taxon>Bacteria</taxon>
        <taxon>Bacillati</taxon>
        <taxon>Actinomycetota</taxon>
        <taxon>Actinomycetes</taxon>
        <taxon>Propionibacteriales</taxon>
        <taxon>Nocardioidaceae</taxon>
        <taxon>Nocardioides</taxon>
    </lineage>
</organism>
<reference evidence="1 2" key="1">
    <citation type="submission" date="2020-02" db="EMBL/GenBank/DDBJ databases">
        <title>Full genome sequence of Nocardioides sp. R-3366.</title>
        <authorList>
            <person name="Im W.-T."/>
        </authorList>
    </citation>
    <scope>NUCLEOTIDE SEQUENCE [LARGE SCALE GENOMIC DNA]</scope>
    <source>
        <strain evidence="1 2">R-3366</strain>
    </source>
</reference>
<sequence>MTATPLAELLAGVPSLNRPDQPFTYSVEGQTIVGTWDIVKATSLYPTEVTHIDRDYRLEVELDEGEHQFDVEDEEHTTRASLDGDGLHAEKSLFKGKEKKKEFSFEFGGVNKTEEGIGVAPVVYSFDTDKIKQPLFGYLEQHGWERKKGFFRRLFS</sequence>
<dbReference type="AlphaFoldDB" id="A0A6G6WIH8"/>
<evidence type="ECO:0000313" key="1">
    <source>
        <dbReference type="EMBL" id="QIG45141.1"/>
    </source>
</evidence>
<proteinExistence type="predicted"/>
<dbReference type="KEGG" id="nano:G5V58_22365"/>
<name>A0A6G6WIH8_9ACTN</name>
<dbReference type="EMBL" id="CP049257">
    <property type="protein sequence ID" value="QIG45141.1"/>
    <property type="molecule type" value="Genomic_DNA"/>
</dbReference>
<gene>
    <name evidence="1" type="ORF">G5V58_22365</name>
</gene>
<dbReference type="Proteomes" id="UP000502996">
    <property type="component" value="Chromosome"/>
</dbReference>